<gene>
    <name evidence="2" type="ORF">ACFQZM_08080</name>
</gene>
<sequence>MDERNPRGGGVERGASEEASGVPLTPTEEETSRRPASETPREGEGRDDPMEHGGSRPEDLNPDDFE</sequence>
<dbReference type="Proteomes" id="UP001597063">
    <property type="component" value="Unassembled WGS sequence"/>
</dbReference>
<feature type="region of interest" description="Disordered" evidence="1">
    <location>
        <begin position="1"/>
        <end position="66"/>
    </location>
</feature>
<evidence type="ECO:0000313" key="3">
    <source>
        <dbReference type="Proteomes" id="UP001597063"/>
    </source>
</evidence>
<keyword evidence="3" id="KW-1185">Reference proteome</keyword>
<organism evidence="2 3">
    <name type="scientific">Actinomadura fibrosa</name>
    <dbReference type="NCBI Taxonomy" id="111802"/>
    <lineage>
        <taxon>Bacteria</taxon>
        <taxon>Bacillati</taxon>
        <taxon>Actinomycetota</taxon>
        <taxon>Actinomycetes</taxon>
        <taxon>Streptosporangiales</taxon>
        <taxon>Thermomonosporaceae</taxon>
        <taxon>Actinomadura</taxon>
    </lineage>
</organism>
<evidence type="ECO:0000256" key="1">
    <source>
        <dbReference type="SAM" id="MobiDB-lite"/>
    </source>
</evidence>
<proteinExistence type="predicted"/>
<reference evidence="3" key="1">
    <citation type="journal article" date="2019" name="Int. J. Syst. Evol. Microbiol.">
        <title>The Global Catalogue of Microorganisms (GCM) 10K type strain sequencing project: providing services to taxonomists for standard genome sequencing and annotation.</title>
        <authorList>
            <consortium name="The Broad Institute Genomics Platform"/>
            <consortium name="The Broad Institute Genome Sequencing Center for Infectious Disease"/>
            <person name="Wu L."/>
            <person name="Ma J."/>
        </authorList>
    </citation>
    <scope>NUCLEOTIDE SEQUENCE [LARGE SCALE GENOMIC DNA]</scope>
    <source>
        <strain evidence="3">JCM 9371</strain>
    </source>
</reference>
<dbReference type="EMBL" id="JBHTGP010000003">
    <property type="protein sequence ID" value="MFD0684448.1"/>
    <property type="molecule type" value="Genomic_DNA"/>
</dbReference>
<dbReference type="RefSeq" id="WP_131763607.1">
    <property type="nucleotide sequence ID" value="NZ_CAACUY010000364.1"/>
</dbReference>
<feature type="compositionally biased region" description="Basic and acidic residues" evidence="1">
    <location>
        <begin position="30"/>
        <end position="59"/>
    </location>
</feature>
<protein>
    <submittedName>
        <fullName evidence="2">Uncharacterized protein</fullName>
    </submittedName>
</protein>
<comment type="caution">
    <text evidence="2">The sequence shown here is derived from an EMBL/GenBank/DDBJ whole genome shotgun (WGS) entry which is preliminary data.</text>
</comment>
<accession>A0ABW2XG87</accession>
<name>A0ABW2XG87_9ACTN</name>
<evidence type="ECO:0000313" key="2">
    <source>
        <dbReference type="EMBL" id="MFD0684448.1"/>
    </source>
</evidence>